<evidence type="ECO:0000256" key="2">
    <source>
        <dbReference type="PIRSR" id="PIRSR014972-2"/>
    </source>
</evidence>
<dbReference type="InterPro" id="IPR054485">
    <property type="entry name" value="FlK-like_dom"/>
</dbReference>
<feature type="active site" evidence="1">
    <location>
        <position position="41"/>
    </location>
</feature>
<comment type="caution">
    <text evidence="4">The sequence shown here is derived from an EMBL/GenBank/DDBJ whole genome shotgun (WGS) entry which is preliminary data.</text>
</comment>
<feature type="binding site" evidence="2">
    <location>
        <position position="111"/>
    </location>
    <ligand>
        <name>substrate</name>
    </ligand>
</feature>
<name>A0A923NHX2_9FIRM</name>
<protein>
    <submittedName>
        <fullName evidence="4">Thioesterase family protein</fullName>
    </submittedName>
</protein>
<feature type="binding site" evidence="2">
    <location>
        <position position="60"/>
    </location>
    <ligand>
        <name>substrate</name>
    </ligand>
</feature>
<accession>A0A923NHX2</accession>
<dbReference type="RefSeq" id="WP_187301896.1">
    <property type="nucleotide sequence ID" value="NZ_CBCTON010000002.1"/>
</dbReference>
<dbReference type="CDD" id="cd03440">
    <property type="entry name" value="hot_dog"/>
    <property type="match status" value="1"/>
</dbReference>
<dbReference type="PIRSF" id="PIRSF014972">
    <property type="entry name" value="FlK"/>
    <property type="match status" value="1"/>
</dbReference>
<dbReference type="Gene3D" id="3.10.129.10">
    <property type="entry name" value="Hotdog Thioesterase"/>
    <property type="match status" value="1"/>
</dbReference>
<dbReference type="InterPro" id="IPR029069">
    <property type="entry name" value="HotDog_dom_sf"/>
</dbReference>
<feature type="domain" description="Fluoroacetyl-CoA-specific thioesterase-like" evidence="3">
    <location>
        <begin position="17"/>
        <end position="117"/>
    </location>
</feature>
<feature type="active site" evidence="1">
    <location>
        <position position="33"/>
    </location>
</feature>
<feature type="binding site" evidence="2">
    <location>
        <position position="60"/>
    </location>
    <ligand>
        <name>CoA</name>
        <dbReference type="ChEBI" id="CHEBI:57287"/>
    </ligand>
</feature>
<reference evidence="4" key="1">
    <citation type="submission" date="2020-08" db="EMBL/GenBank/DDBJ databases">
        <title>Genome public.</title>
        <authorList>
            <person name="Liu C."/>
            <person name="Sun Q."/>
        </authorList>
    </citation>
    <scope>NUCLEOTIDE SEQUENCE</scope>
    <source>
        <strain evidence="4">BX12</strain>
    </source>
</reference>
<dbReference type="AlphaFoldDB" id="A0A923NHX2"/>
<gene>
    <name evidence="4" type="ORF">H9L42_02750</name>
</gene>
<dbReference type="PANTHER" id="PTHR36934:SF1">
    <property type="entry name" value="THIOESTERASE DOMAIN-CONTAINING PROTEIN"/>
    <property type="match status" value="1"/>
</dbReference>
<dbReference type="EMBL" id="JACRYT010000001">
    <property type="protein sequence ID" value="MBC6678744.1"/>
    <property type="molecule type" value="Genomic_DNA"/>
</dbReference>
<proteinExistence type="predicted"/>
<dbReference type="Proteomes" id="UP000602647">
    <property type="component" value="Unassembled WGS sequence"/>
</dbReference>
<feature type="active site" evidence="1">
    <location>
        <position position="67"/>
    </location>
</feature>
<evidence type="ECO:0000256" key="1">
    <source>
        <dbReference type="PIRSR" id="PIRSR014972-1"/>
    </source>
</evidence>
<dbReference type="PANTHER" id="PTHR36934">
    <property type="entry name" value="BLR0278 PROTEIN"/>
    <property type="match status" value="1"/>
</dbReference>
<dbReference type="Pfam" id="PF22636">
    <property type="entry name" value="FlK"/>
    <property type="match status" value="1"/>
</dbReference>
<organism evidence="4 5">
    <name type="scientific">Zhenpiania hominis</name>
    <dbReference type="NCBI Taxonomy" id="2763644"/>
    <lineage>
        <taxon>Bacteria</taxon>
        <taxon>Bacillati</taxon>
        <taxon>Bacillota</taxon>
        <taxon>Clostridia</taxon>
        <taxon>Peptostreptococcales</taxon>
        <taxon>Anaerovoracaceae</taxon>
        <taxon>Zhenpiania</taxon>
    </lineage>
</organism>
<evidence type="ECO:0000259" key="3">
    <source>
        <dbReference type="Pfam" id="PF22636"/>
    </source>
</evidence>
<keyword evidence="5" id="KW-1185">Reference proteome</keyword>
<dbReference type="SUPFAM" id="SSF54637">
    <property type="entry name" value="Thioesterase/thiol ester dehydrase-isomerase"/>
    <property type="match status" value="1"/>
</dbReference>
<evidence type="ECO:0000313" key="4">
    <source>
        <dbReference type="EMBL" id="MBC6678744.1"/>
    </source>
</evidence>
<evidence type="ECO:0000313" key="5">
    <source>
        <dbReference type="Proteomes" id="UP000602647"/>
    </source>
</evidence>
<sequence length="129" mass="13700">MLEAGIKGMQKTEVCDSNSALAMGSGTLKVFATPAMIALMEETAWKSVAPHLEEGSGTVGTALHIQHTAATPLGMTVTCESELTAVEGRKLTFHVVARDEAGVIGEGDHERFIVNNEKFQAKADSKNNK</sequence>
<dbReference type="InterPro" id="IPR025540">
    <property type="entry name" value="FlK"/>
</dbReference>